<dbReference type="SMART" id="SM00408">
    <property type="entry name" value="IGc2"/>
    <property type="match status" value="1"/>
</dbReference>
<dbReference type="GO" id="GO:0005509">
    <property type="term" value="F:calcium ion binding"/>
    <property type="evidence" value="ECO:0007669"/>
    <property type="project" value="InterPro"/>
</dbReference>
<dbReference type="AlphaFoldDB" id="A0A7D9M9T6"/>
<dbReference type="InterPro" id="IPR013783">
    <property type="entry name" value="Ig-like_fold"/>
</dbReference>
<proteinExistence type="predicted"/>
<dbReference type="InterPro" id="IPR003598">
    <property type="entry name" value="Ig_sub2"/>
</dbReference>
<dbReference type="EMBL" id="CACRXK020035788">
    <property type="protein sequence ID" value="CAB4044673.1"/>
    <property type="molecule type" value="Genomic_DNA"/>
</dbReference>
<dbReference type="SMART" id="SM00179">
    <property type="entry name" value="EGF_CA"/>
    <property type="match status" value="1"/>
</dbReference>
<keyword evidence="2" id="KW-0732">Signal</keyword>
<evidence type="ECO:0000256" key="1">
    <source>
        <dbReference type="ARBA" id="ARBA00022536"/>
    </source>
</evidence>
<dbReference type="PROSITE" id="PS50835">
    <property type="entry name" value="IG_LIKE"/>
    <property type="match status" value="1"/>
</dbReference>
<dbReference type="PROSITE" id="PS01186">
    <property type="entry name" value="EGF_2"/>
    <property type="match status" value="1"/>
</dbReference>
<dbReference type="InterPro" id="IPR000152">
    <property type="entry name" value="EGF-type_Asp/Asn_hydroxyl_site"/>
</dbReference>
<dbReference type="Pfam" id="PF13927">
    <property type="entry name" value="Ig_3"/>
    <property type="match status" value="1"/>
</dbReference>
<dbReference type="SMART" id="SM00409">
    <property type="entry name" value="IG"/>
    <property type="match status" value="1"/>
</dbReference>
<dbReference type="InterPro" id="IPR000742">
    <property type="entry name" value="EGF"/>
</dbReference>
<dbReference type="PROSITE" id="PS01187">
    <property type="entry name" value="EGF_CA"/>
    <property type="match status" value="1"/>
</dbReference>
<dbReference type="OrthoDB" id="5974456at2759"/>
<dbReference type="GO" id="GO:0043005">
    <property type="term" value="C:neuron projection"/>
    <property type="evidence" value="ECO:0007669"/>
    <property type="project" value="TreeGrafter"/>
</dbReference>
<dbReference type="InterPro" id="IPR036179">
    <property type="entry name" value="Ig-like_dom_sf"/>
</dbReference>
<keyword evidence="3" id="KW-0677">Repeat</keyword>
<dbReference type="SUPFAM" id="SSF48726">
    <property type="entry name" value="Immunoglobulin"/>
    <property type="match status" value="1"/>
</dbReference>
<dbReference type="InterPro" id="IPR003599">
    <property type="entry name" value="Ig_sub"/>
</dbReference>
<comment type="caution">
    <text evidence="7">The sequence shown here is derived from an EMBL/GenBank/DDBJ whole genome shotgun (WGS) entry which is preliminary data.</text>
</comment>
<name>A0A7D9M9T6_PARCT</name>
<sequence length="207" mass="23343">SQFKDSPSILVQEINKVDTIAGYRFDKSYTSKEDFDECENADSNTCHEYAHCENVIGTYICKCFEGFFGDGMECQGPPQITSKSPANITQYVETNVTLVCTVIADPKPTTSWKRANSDGKFMEIKRAHGKFDGNITIHNARLEDSGTYLCNASNTLGYDYYTTEIIIKPVIVNISVEIKLSNKTFKEELENKSSTAYKELEQDVYIE</sequence>
<keyword evidence="1 6" id="KW-0245">EGF-like domain</keyword>
<dbReference type="CDD" id="cd00054">
    <property type="entry name" value="EGF_CA"/>
    <property type="match status" value="1"/>
</dbReference>
<evidence type="ECO:0000256" key="3">
    <source>
        <dbReference type="ARBA" id="ARBA00022737"/>
    </source>
</evidence>
<gene>
    <name evidence="7" type="ORF">PACLA_8A088358</name>
</gene>
<dbReference type="PANTHER" id="PTHR12231:SF253">
    <property type="entry name" value="DPR-INTERACTING PROTEIN ETA, ISOFORM B-RELATED"/>
    <property type="match status" value="1"/>
</dbReference>
<protein>
    <submittedName>
        <fullName evidence="7">Matrix-remodeling-associated 5-like</fullName>
    </submittedName>
</protein>
<dbReference type="PROSITE" id="PS50024">
    <property type="entry name" value="SEA"/>
    <property type="match status" value="1"/>
</dbReference>
<dbReference type="InterPro" id="IPR007110">
    <property type="entry name" value="Ig-like_dom"/>
</dbReference>
<feature type="non-terminal residue" evidence="7">
    <location>
        <position position="207"/>
    </location>
</feature>
<dbReference type="Proteomes" id="UP001152795">
    <property type="component" value="Unassembled WGS sequence"/>
</dbReference>
<dbReference type="InterPro" id="IPR024731">
    <property type="entry name" value="NELL2-like_EGF"/>
</dbReference>
<organism evidence="7 8">
    <name type="scientific">Paramuricea clavata</name>
    <name type="common">Red gorgonian</name>
    <name type="synonym">Violescent sea-whip</name>
    <dbReference type="NCBI Taxonomy" id="317549"/>
    <lineage>
        <taxon>Eukaryota</taxon>
        <taxon>Metazoa</taxon>
        <taxon>Cnidaria</taxon>
        <taxon>Anthozoa</taxon>
        <taxon>Octocorallia</taxon>
        <taxon>Malacalcyonacea</taxon>
        <taxon>Plexauridae</taxon>
        <taxon>Paramuricea</taxon>
    </lineage>
</organism>
<reference evidence="7" key="1">
    <citation type="submission" date="2020-04" db="EMBL/GenBank/DDBJ databases">
        <authorList>
            <person name="Alioto T."/>
            <person name="Alioto T."/>
            <person name="Gomez Garrido J."/>
        </authorList>
    </citation>
    <scope>NUCLEOTIDE SEQUENCE</scope>
    <source>
        <strain evidence="7">A484AB</strain>
    </source>
</reference>
<dbReference type="InterPro" id="IPR051170">
    <property type="entry name" value="Neural/epithelial_adhesion"/>
</dbReference>
<keyword evidence="5" id="KW-0393">Immunoglobulin domain</keyword>
<keyword evidence="8" id="KW-1185">Reference proteome</keyword>
<evidence type="ECO:0000313" key="7">
    <source>
        <dbReference type="EMBL" id="CAB4044673.1"/>
    </source>
</evidence>
<evidence type="ECO:0000256" key="5">
    <source>
        <dbReference type="ARBA" id="ARBA00023319"/>
    </source>
</evidence>
<dbReference type="Gene3D" id="2.10.25.10">
    <property type="entry name" value="Laminin"/>
    <property type="match status" value="1"/>
</dbReference>
<evidence type="ECO:0000256" key="2">
    <source>
        <dbReference type="ARBA" id="ARBA00022729"/>
    </source>
</evidence>
<accession>A0A7D9M9T6</accession>
<dbReference type="InterPro" id="IPR018097">
    <property type="entry name" value="EGF_Ca-bd_CS"/>
</dbReference>
<evidence type="ECO:0000256" key="6">
    <source>
        <dbReference type="PROSITE-ProRule" id="PRU00076"/>
    </source>
</evidence>
<dbReference type="Pfam" id="PF12947">
    <property type="entry name" value="EGF_3"/>
    <property type="match status" value="1"/>
</dbReference>
<comment type="caution">
    <text evidence="6">Lacks conserved residue(s) required for the propagation of feature annotation.</text>
</comment>
<dbReference type="FunFam" id="2.10.25.10:FF:000038">
    <property type="entry name" value="Fibrillin 2"/>
    <property type="match status" value="1"/>
</dbReference>
<dbReference type="SMART" id="SM00181">
    <property type="entry name" value="EGF"/>
    <property type="match status" value="1"/>
</dbReference>
<evidence type="ECO:0000256" key="4">
    <source>
        <dbReference type="ARBA" id="ARBA00023157"/>
    </source>
</evidence>
<dbReference type="InterPro" id="IPR001881">
    <property type="entry name" value="EGF-like_Ca-bd_dom"/>
</dbReference>
<keyword evidence="4" id="KW-1015">Disulfide bond</keyword>
<evidence type="ECO:0000313" key="8">
    <source>
        <dbReference type="Proteomes" id="UP001152795"/>
    </source>
</evidence>
<dbReference type="PANTHER" id="PTHR12231">
    <property type="entry name" value="CTX-RELATED TYPE I TRANSMEMBRANE PROTEIN"/>
    <property type="match status" value="1"/>
</dbReference>
<feature type="non-terminal residue" evidence="7">
    <location>
        <position position="1"/>
    </location>
</feature>
<dbReference type="SUPFAM" id="SSF57196">
    <property type="entry name" value="EGF/Laminin"/>
    <property type="match status" value="1"/>
</dbReference>
<dbReference type="Gene3D" id="2.60.40.10">
    <property type="entry name" value="Immunoglobulins"/>
    <property type="match status" value="1"/>
</dbReference>
<dbReference type="InterPro" id="IPR000082">
    <property type="entry name" value="SEA_dom"/>
</dbReference>
<dbReference type="PROSITE" id="PS50026">
    <property type="entry name" value="EGF_3"/>
    <property type="match status" value="1"/>
</dbReference>
<dbReference type="PROSITE" id="PS00010">
    <property type="entry name" value="ASX_HYDROXYL"/>
    <property type="match status" value="1"/>
</dbReference>